<protein>
    <submittedName>
        <fullName evidence="1">DUF2164 domain-containing protein</fullName>
    </submittedName>
</protein>
<dbReference type="Proteomes" id="UP000831782">
    <property type="component" value="Chromosome"/>
</dbReference>
<reference evidence="1 2" key="1">
    <citation type="submission" date="2022-04" db="EMBL/GenBank/DDBJ databases">
        <title>Gracilibacillus sp. isolated from saltern.</title>
        <authorList>
            <person name="Won M."/>
            <person name="Lee C.-M."/>
            <person name="Woen H.-Y."/>
            <person name="Kwon S.-W."/>
        </authorList>
    </citation>
    <scope>NUCLEOTIDE SEQUENCE [LARGE SCALE GENOMIC DNA]</scope>
    <source>
        <strain evidence="1 2">SSWR10-1</strain>
    </source>
</reference>
<name>A0ABY4EWU2_9BACI</name>
<accession>A0ABY4EWU2</accession>
<dbReference type="EMBL" id="CP095072">
    <property type="protein sequence ID" value="UOQ48879.1"/>
    <property type="molecule type" value="Genomic_DNA"/>
</dbReference>
<keyword evidence="2" id="KW-1185">Reference proteome</keyword>
<proteinExistence type="predicted"/>
<dbReference type="InterPro" id="IPR018680">
    <property type="entry name" value="DUF2164"/>
</dbReference>
<dbReference type="Pfam" id="PF09932">
    <property type="entry name" value="DUF2164"/>
    <property type="match status" value="1"/>
</dbReference>
<dbReference type="RefSeq" id="WP_244720078.1">
    <property type="nucleotide sequence ID" value="NZ_CP095072.1"/>
</dbReference>
<sequence length="76" mass="9050">MHAFTLTKEQRDQMVIAIQEYYIREKQEEIGNIEAGFLLDFFMEKIAPTFYNQGIRDAHQFVSEKVEDLFELEKMG</sequence>
<organism evidence="1 2">
    <name type="scientific">Gracilibacillus caseinilyticus</name>
    <dbReference type="NCBI Taxonomy" id="2932256"/>
    <lineage>
        <taxon>Bacteria</taxon>
        <taxon>Bacillati</taxon>
        <taxon>Bacillota</taxon>
        <taxon>Bacilli</taxon>
        <taxon>Bacillales</taxon>
        <taxon>Bacillaceae</taxon>
        <taxon>Gracilibacillus</taxon>
    </lineage>
</organism>
<gene>
    <name evidence="1" type="ORF">MUN88_01695</name>
</gene>
<evidence type="ECO:0000313" key="2">
    <source>
        <dbReference type="Proteomes" id="UP000831782"/>
    </source>
</evidence>
<evidence type="ECO:0000313" key="1">
    <source>
        <dbReference type="EMBL" id="UOQ48879.1"/>
    </source>
</evidence>